<name>A0ABW4KZY1_9BURK</name>
<gene>
    <name evidence="1" type="ORF">ACFSF0_17160</name>
</gene>
<accession>A0ABW4KZY1</accession>
<keyword evidence="2" id="KW-1185">Reference proteome</keyword>
<dbReference type="EMBL" id="JBHUEJ010000037">
    <property type="protein sequence ID" value="MFD1712331.1"/>
    <property type="molecule type" value="Genomic_DNA"/>
</dbReference>
<reference evidence="2" key="1">
    <citation type="journal article" date="2019" name="Int. J. Syst. Evol. Microbiol.">
        <title>The Global Catalogue of Microorganisms (GCM) 10K type strain sequencing project: providing services to taxonomists for standard genome sequencing and annotation.</title>
        <authorList>
            <consortium name="The Broad Institute Genomics Platform"/>
            <consortium name="The Broad Institute Genome Sequencing Center for Infectious Disease"/>
            <person name="Wu L."/>
            <person name="Ma J."/>
        </authorList>
    </citation>
    <scope>NUCLEOTIDE SEQUENCE [LARGE SCALE GENOMIC DNA]</scope>
    <source>
        <strain evidence="2">LMG 29247</strain>
    </source>
</reference>
<evidence type="ECO:0000313" key="1">
    <source>
        <dbReference type="EMBL" id="MFD1712331.1"/>
    </source>
</evidence>
<comment type="caution">
    <text evidence="1">The sequence shown here is derived from an EMBL/GenBank/DDBJ whole genome shotgun (WGS) entry which is preliminary data.</text>
</comment>
<dbReference type="Proteomes" id="UP001597304">
    <property type="component" value="Unassembled WGS sequence"/>
</dbReference>
<evidence type="ECO:0008006" key="3">
    <source>
        <dbReference type="Google" id="ProtNLM"/>
    </source>
</evidence>
<evidence type="ECO:0000313" key="2">
    <source>
        <dbReference type="Proteomes" id="UP001597304"/>
    </source>
</evidence>
<organism evidence="1 2">
    <name type="scientific">Ottowia flava</name>
    <dbReference type="NCBI Taxonomy" id="2675430"/>
    <lineage>
        <taxon>Bacteria</taxon>
        <taxon>Pseudomonadati</taxon>
        <taxon>Pseudomonadota</taxon>
        <taxon>Betaproteobacteria</taxon>
        <taxon>Burkholderiales</taxon>
        <taxon>Comamonadaceae</taxon>
        <taxon>Ottowia</taxon>
    </lineage>
</organism>
<proteinExistence type="predicted"/>
<sequence length="62" mass="7005">MFIAIKQHKTAASAKAFVAAVRRTTPFKTRVTWKDHSQALTDRLFGGRTSQPTAEHEFDQLC</sequence>
<protein>
    <recommendedName>
        <fullName evidence="3">IS30 family transposase</fullName>
    </recommendedName>
</protein>